<accession>A0A835JLV8</accession>
<dbReference type="CDD" id="cd16649">
    <property type="entry name" value="mRING-HC-C3HC5_CGRF1-like"/>
    <property type="match status" value="1"/>
</dbReference>
<dbReference type="GO" id="GO:0008270">
    <property type="term" value="F:zinc ion binding"/>
    <property type="evidence" value="ECO:0007669"/>
    <property type="project" value="UniProtKB-KW"/>
</dbReference>
<gene>
    <name evidence="7" type="ORF">SADUNF_Sadunf12G0062300</name>
</gene>
<dbReference type="EMBL" id="JADGMS010000012">
    <property type="protein sequence ID" value="KAF9671581.1"/>
    <property type="molecule type" value="Genomic_DNA"/>
</dbReference>
<dbReference type="Pfam" id="PF13920">
    <property type="entry name" value="zf-C3HC4_3"/>
    <property type="match status" value="1"/>
</dbReference>
<dbReference type="OrthoDB" id="1711136at2759"/>
<dbReference type="Proteomes" id="UP000657918">
    <property type="component" value="Unassembled WGS sequence"/>
</dbReference>
<feature type="coiled-coil region" evidence="5">
    <location>
        <begin position="220"/>
        <end position="254"/>
    </location>
</feature>
<protein>
    <recommendedName>
        <fullName evidence="6">RING-type domain-containing protein</fullName>
    </recommendedName>
</protein>
<dbReference type="AlphaFoldDB" id="A0A835JLV8"/>
<keyword evidence="1" id="KW-0479">Metal-binding</keyword>
<evidence type="ECO:0000313" key="7">
    <source>
        <dbReference type="EMBL" id="KAF9671581.1"/>
    </source>
</evidence>
<sequence>MLSSKKAINLFTWGWPGVSSAGCIFQAHELAAAGSKRNRNEACVNTTEMVIKKRLLSSEQLHGLSVLLVKFQSVTDLVGCSGGSINHTSNQQTAIFGQLNKRVNETESISGQKKHQLSSSNNFSQYDACRSGIILNPNHVSIGLKLSCEEDEHNSSLTCTSESNAATLPVLFSLGDDLKEEINLQKGDLDHYIRLQEENFIKGVREMGQRHTVSLLSSIEERISSKLNEKELEIQNINRKNKDLVERIKQVSMEVQCWQCRTKYNESVVNVLKSNLEQVMAEGALHGKEGYGDSEVDTATSYANQNHMCLVGGSADSFSLKKQMTCRACKINEASVLLFPCRHLCLCKVCEGLIDVCPTCRIKKSSSLQVFLS</sequence>
<keyword evidence="2 4" id="KW-0863">Zinc-finger</keyword>
<name>A0A835JLV8_9ROSI</name>
<reference evidence="7 8" key="1">
    <citation type="submission" date="2020-10" db="EMBL/GenBank/DDBJ databases">
        <title>Plant Genome Project.</title>
        <authorList>
            <person name="Zhang R.-G."/>
        </authorList>
    </citation>
    <scope>NUCLEOTIDE SEQUENCE [LARGE SCALE GENOMIC DNA]</scope>
    <source>
        <strain evidence="7">FAFU-HL-1</strain>
        <tissue evidence="7">Leaf</tissue>
    </source>
</reference>
<dbReference type="Gene3D" id="3.30.40.10">
    <property type="entry name" value="Zinc/RING finger domain, C3HC4 (zinc finger)"/>
    <property type="match status" value="1"/>
</dbReference>
<evidence type="ECO:0000256" key="3">
    <source>
        <dbReference type="ARBA" id="ARBA00022833"/>
    </source>
</evidence>
<dbReference type="PROSITE" id="PS51257">
    <property type="entry name" value="PROKAR_LIPOPROTEIN"/>
    <property type="match status" value="1"/>
</dbReference>
<evidence type="ECO:0000256" key="5">
    <source>
        <dbReference type="SAM" id="Coils"/>
    </source>
</evidence>
<keyword evidence="3" id="KW-0862">Zinc</keyword>
<dbReference type="PANTHER" id="PTHR42647">
    <property type="entry name" value="SBP (S-RIBONUCLEASE BINDING PROTEIN) FAMILY PROTEIN"/>
    <property type="match status" value="1"/>
</dbReference>
<evidence type="ECO:0000259" key="6">
    <source>
        <dbReference type="PROSITE" id="PS50089"/>
    </source>
</evidence>
<evidence type="ECO:0000313" key="8">
    <source>
        <dbReference type="Proteomes" id="UP000657918"/>
    </source>
</evidence>
<organism evidence="7 8">
    <name type="scientific">Salix dunnii</name>
    <dbReference type="NCBI Taxonomy" id="1413687"/>
    <lineage>
        <taxon>Eukaryota</taxon>
        <taxon>Viridiplantae</taxon>
        <taxon>Streptophyta</taxon>
        <taxon>Embryophyta</taxon>
        <taxon>Tracheophyta</taxon>
        <taxon>Spermatophyta</taxon>
        <taxon>Magnoliopsida</taxon>
        <taxon>eudicotyledons</taxon>
        <taxon>Gunneridae</taxon>
        <taxon>Pentapetalae</taxon>
        <taxon>rosids</taxon>
        <taxon>fabids</taxon>
        <taxon>Malpighiales</taxon>
        <taxon>Salicaceae</taxon>
        <taxon>Saliceae</taxon>
        <taxon>Salix</taxon>
    </lineage>
</organism>
<keyword evidence="8" id="KW-1185">Reference proteome</keyword>
<proteinExistence type="predicted"/>
<keyword evidence="5" id="KW-0175">Coiled coil</keyword>
<dbReference type="PROSITE" id="PS50089">
    <property type="entry name" value="ZF_RING_2"/>
    <property type="match status" value="1"/>
</dbReference>
<feature type="domain" description="RING-type" evidence="6">
    <location>
        <begin position="326"/>
        <end position="361"/>
    </location>
</feature>
<evidence type="ECO:0000256" key="2">
    <source>
        <dbReference type="ARBA" id="ARBA00022771"/>
    </source>
</evidence>
<dbReference type="FunFam" id="3.30.40.10:FF:000239">
    <property type="entry name" value="probable BOI-related E3 ubiquitin-protein ligase 2"/>
    <property type="match status" value="1"/>
</dbReference>
<dbReference type="InterPro" id="IPR001841">
    <property type="entry name" value="Znf_RING"/>
</dbReference>
<dbReference type="GO" id="GO:0004842">
    <property type="term" value="F:ubiquitin-protein transferase activity"/>
    <property type="evidence" value="ECO:0007669"/>
    <property type="project" value="TreeGrafter"/>
</dbReference>
<dbReference type="PANTHER" id="PTHR42647:SF50">
    <property type="entry name" value="BOI-RELATED E3 UBIQUITIN-PROTEIN LIGASE 1-LIKE ISOFORM X1"/>
    <property type="match status" value="1"/>
</dbReference>
<comment type="caution">
    <text evidence="7">The sequence shown here is derived from an EMBL/GenBank/DDBJ whole genome shotgun (WGS) entry which is preliminary data.</text>
</comment>
<evidence type="ECO:0000256" key="1">
    <source>
        <dbReference type="ARBA" id="ARBA00022723"/>
    </source>
</evidence>
<dbReference type="InterPro" id="IPR013083">
    <property type="entry name" value="Znf_RING/FYVE/PHD"/>
</dbReference>
<evidence type="ECO:0000256" key="4">
    <source>
        <dbReference type="PROSITE-ProRule" id="PRU00175"/>
    </source>
</evidence>